<accession>A0A2B7X270</accession>
<keyword evidence="2" id="KW-1185">Reference proteome</keyword>
<gene>
    <name evidence="1" type="ORF">AJ80_08291</name>
</gene>
<proteinExistence type="predicted"/>
<dbReference type="Proteomes" id="UP000224634">
    <property type="component" value="Unassembled WGS sequence"/>
</dbReference>
<evidence type="ECO:0000313" key="2">
    <source>
        <dbReference type="Proteomes" id="UP000224634"/>
    </source>
</evidence>
<evidence type="ECO:0000313" key="1">
    <source>
        <dbReference type="EMBL" id="PGH05734.1"/>
    </source>
</evidence>
<dbReference type="AlphaFoldDB" id="A0A2B7X270"/>
<comment type="caution">
    <text evidence="1">The sequence shown here is derived from an EMBL/GenBank/DDBJ whole genome shotgun (WGS) entry which is preliminary data.</text>
</comment>
<dbReference type="EMBL" id="PDNA01000185">
    <property type="protein sequence ID" value="PGH05734.1"/>
    <property type="molecule type" value="Genomic_DNA"/>
</dbReference>
<protein>
    <submittedName>
        <fullName evidence="1">Uncharacterized protein</fullName>
    </submittedName>
</protein>
<name>A0A2B7X270_POLH7</name>
<sequence>MPTKIDLNTVLGEENCGKFINGHVNLVDGFAPDLFLALMPLPRRRGVLRATSDIRYSTLVIVEKVKALPGNWPQDSQSNSGYVLSR</sequence>
<organism evidence="1 2">
    <name type="scientific">Polytolypa hystricis (strain UAMH7299)</name>
    <dbReference type="NCBI Taxonomy" id="1447883"/>
    <lineage>
        <taxon>Eukaryota</taxon>
        <taxon>Fungi</taxon>
        <taxon>Dikarya</taxon>
        <taxon>Ascomycota</taxon>
        <taxon>Pezizomycotina</taxon>
        <taxon>Eurotiomycetes</taxon>
        <taxon>Eurotiomycetidae</taxon>
        <taxon>Onygenales</taxon>
        <taxon>Onygenales incertae sedis</taxon>
        <taxon>Polytolypa</taxon>
    </lineage>
</organism>
<reference evidence="1 2" key="1">
    <citation type="submission" date="2017-10" db="EMBL/GenBank/DDBJ databases">
        <title>Comparative genomics in systemic dimorphic fungi from Ajellomycetaceae.</title>
        <authorList>
            <person name="Munoz J.F."/>
            <person name="Mcewen J.G."/>
            <person name="Clay O.K."/>
            <person name="Cuomo C.A."/>
        </authorList>
    </citation>
    <scope>NUCLEOTIDE SEQUENCE [LARGE SCALE GENOMIC DNA]</scope>
    <source>
        <strain evidence="1 2">UAMH7299</strain>
    </source>
</reference>